<name>A0ABV3L5H0_9RHOB</name>
<dbReference type="SUPFAM" id="SSF51735">
    <property type="entry name" value="NAD(P)-binding Rossmann-fold domains"/>
    <property type="match status" value="1"/>
</dbReference>
<dbReference type="InterPro" id="IPR051168">
    <property type="entry name" value="AASS"/>
</dbReference>
<dbReference type="InterPro" id="IPR007886">
    <property type="entry name" value="AlaDH/PNT_N"/>
</dbReference>
<keyword evidence="15" id="KW-1185">Reference proteome</keyword>
<gene>
    <name evidence="14" type="ORF">AB0T83_08250</name>
</gene>
<dbReference type="SMART" id="SM01002">
    <property type="entry name" value="AlaDh_PNT_C"/>
    <property type="match status" value="1"/>
</dbReference>
<dbReference type="SUPFAM" id="SSF52283">
    <property type="entry name" value="Formate/glycerate dehydrogenase catalytic domain-like"/>
    <property type="match status" value="1"/>
</dbReference>
<organism evidence="14 15">
    <name type="scientific">Meridianimarinicoccus marinus</name>
    <dbReference type="NCBI Taxonomy" id="3231483"/>
    <lineage>
        <taxon>Bacteria</taxon>
        <taxon>Pseudomonadati</taxon>
        <taxon>Pseudomonadota</taxon>
        <taxon>Alphaproteobacteria</taxon>
        <taxon>Rhodobacterales</taxon>
        <taxon>Paracoccaceae</taxon>
        <taxon>Meridianimarinicoccus</taxon>
    </lineage>
</organism>
<comment type="subunit">
    <text evidence="3">Monomer.</text>
</comment>
<dbReference type="PANTHER" id="PTHR11133:SF23">
    <property type="entry name" value="SACCHAROPINE DEHYDROGENASE [NAD(+), L-LYSINE-FORMING]"/>
    <property type="match status" value="1"/>
</dbReference>
<proteinExistence type="inferred from homology"/>
<dbReference type="InterPro" id="IPR027281">
    <property type="entry name" value="Lys1"/>
</dbReference>
<dbReference type="InterPro" id="IPR036291">
    <property type="entry name" value="NAD(P)-bd_dom_sf"/>
</dbReference>
<evidence type="ECO:0000259" key="12">
    <source>
        <dbReference type="SMART" id="SM01002"/>
    </source>
</evidence>
<comment type="caution">
    <text evidence="14">The sequence shown here is derived from an EMBL/GenBank/DDBJ whole genome shotgun (WGS) entry which is preliminary data.</text>
</comment>
<dbReference type="EC" id="1.5.1.7" evidence="4"/>
<evidence type="ECO:0000256" key="10">
    <source>
        <dbReference type="ARBA" id="ARBA00033228"/>
    </source>
</evidence>
<dbReference type="SMART" id="SM01003">
    <property type="entry name" value="AlaDh_PNT_N"/>
    <property type="match status" value="1"/>
</dbReference>
<comment type="pathway">
    <text evidence="1">Amino-acid biosynthesis; L-lysine biosynthesis via AAA pathway; L-lysine from L-alpha-aminoadipate (fungal route): step 3/3.</text>
</comment>
<dbReference type="Gene3D" id="3.40.50.720">
    <property type="entry name" value="NAD(P)-binding Rossmann-like Domain"/>
    <property type="match status" value="2"/>
</dbReference>
<dbReference type="Pfam" id="PF05222">
    <property type="entry name" value="AlaDh_PNT_N"/>
    <property type="match status" value="1"/>
</dbReference>
<dbReference type="Proteomes" id="UP001553161">
    <property type="component" value="Unassembled WGS sequence"/>
</dbReference>
<keyword evidence="9" id="KW-1015">Disulfide bond</keyword>
<evidence type="ECO:0000256" key="2">
    <source>
        <dbReference type="ARBA" id="ARBA00005689"/>
    </source>
</evidence>
<keyword evidence="8" id="KW-0520">NAD</keyword>
<dbReference type="Pfam" id="PF01262">
    <property type="entry name" value="AlaDh_PNT_C"/>
    <property type="match status" value="1"/>
</dbReference>
<evidence type="ECO:0000256" key="11">
    <source>
        <dbReference type="ARBA" id="ARBA00047860"/>
    </source>
</evidence>
<evidence type="ECO:0000259" key="13">
    <source>
        <dbReference type="SMART" id="SM01003"/>
    </source>
</evidence>
<evidence type="ECO:0000256" key="5">
    <source>
        <dbReference type="ARBA" id="ARBA00021221"/>
    </source>
</evidence>
<accession>A0ABV3L5H0</accession>
<evidence type="ECO:0000256" key="1">
    <source>
        <dbReference type="ARBA" id="ARBA00004884"/>
    </source>
</evidence>
<evidence type="ECO:0000256" key="8">
    <source>
        <dbReference type="ARBA" id="ARBA00023027"/>
    </source>
</evidence>
<dbReference type="CDD" id="cd12188">
    <property type="entry name" value="SDH"/>
    <property type="match status" value="1"/>
</dbReference>
<dbReference type="EMBL" id="JBFBVU010000008">
    <property type="protein sequence ID" value="MEV8466765.1"/>
    <property type="molecule type" value="Genomic_DNA"/>
</dbReference>
<evidence type="ECO:0000256" key="3">
    <source>
        <dbReference type="ARBA" id="ARBA00011245"/>
    </source>
</evidence>
<evidence type="ECO:0000256" key="9">
    <source>
        <dbReference type="ARBA" id="ARBA00023157"/>
    </source>
</evidence>
<dbReference type="InterPro" id="IPR007698">
    <property type="entry name" value="AlaDH/PNT_NAD(H)-bd"/>
</dbReference>
<keyword evidence="6" id="KW-0028">Amino-acid biosynthesis</keyword>
<evidence type="ECO:0000256" key="4">
    <source>
        <dbReference type="ARBA" id="ARBA00012847"/>
    </source>
</evidence>
<protein>
    <recommendedName>
        <fullName evidence="5">Saccharopine dehydrogenase [NAD(+), L-lysine-forming]</fullName>
        <ecNumber evidence="4">1.5.1.7</ecNumber>
    </recommendedName>
    <alternativeName>
        <fullName evidence="10">Lysine--2-oxoglutarate reductase</fullName>
    </alternativeName>
</protein>
<feature type="domain" description="Alanine dehydrogenase/pyridine nucleotide transhydrogenase N-terminal" evidence="13">
    <location>
        <begin position="5"/>
        <end position="139"/>
    </location>
</feature>
<evidence type="ECO:0000256" key="6">
    <source>
        <dbReference type="ARBA" id="ARBA00022605"/>
    </source>
</evidence>
<dbReference type="RefSeq" id="WP_366192556.1">
    <property type="nucleotide sequence ID" value="NZ_JBFBVU010000008.1"/>
</dbReference>
<evidence type="ECO:0000313" key="14">
    <source>
        <dbReference type="EMBL" id="MEV8466765.1"/>
    </source>
</evidence>
<evidence type="ECO:0000313" key="15">
    <source>
        <dbReference type="Proteomes" id="UP001553161"/>
    </source>
</evidence>
<feature type="domain" description="Alanine dehydrogenase/pyridine nucleotide transhydrogenase NAD(H)-binding" evidence="12">
    <location>
        <begin position="177"/>
        <end position="304"/>
    </location>
</feature>
<evidence type="ECO:0000256" key="7">
    <source>
        <dbReference type="ARBA" id="ARBA00023002"/>
    </source>
</evidence>
<sequence>MAHIWVRAEQREMEQRVGLTPDGARTLLDAGHRVTVEDSAARAIPIDGYAAAGCTIAPAHSWPDAPSDAIIFGLKELDADGPDLTHRHIMFGHAYKGQADGPALRRRFRRGGGTLLDLEYLLDETGRRIAAFGYWAGFAGAAIGLKAWIAQKTEAPLGAIGVYPGKAALLEELRNDLAALPDAPVPTALVIGALGRVGSGACDLCAALGLAVTRWDKDETANGGPFPEILDHEVFVNCILAGPSVPVFIPAEAVAKARRLSVIADVSCDPSSSYNPIPIYNHSTTFADPLIRVTDSPVPLDVMAIDNLPSMLPVESSEDYAAQLLPYLQDLDANATGVWARAGAIFETHIANV</sequence>
<reference evidence="14 15" key="1">
    <citation type="submission" date="2024-07" db="EMBL/GenBank/DDBJ databases">
        <authorList>
            <person name="Kang M."/>
        </authorList>
    </citation>
    <scope>NUCLEOTIDE SEQUENCE [LARGE SCALE GENOMIC DNA]</scope>
    <source>
        <strain evidence="14 15">DFM31</strain>
    </source>
</reference>
<dbReference type="PIRSF" id="PIRSF018250">
    <property type="entry name" value="Saccharopine_DH_Lys"/>
    <property type="match status" value="1"/>
</dbReference>
<dbReference type="PANTHER" id="PTHR11133">
    <property type="entry name" value="SACCHAROPINE DEHYDROGENASE"/>
    <property type="match status" value="1"/>
</dbReference>
<keyword evidence="7" id="KW-0560">Oxidoreductase</keyword>
<comment type="similarity">
    <text evidence="2">Belongs to the AlaDH/PNT family.</text>
</comment>
<comment type="catalytic activity">
    <reaction evidence="11">
        <text>L-saccharopine + NAD(+) + H2O = L-lysine + 2-oxoglutarate + NADH + H(+)</text>
        <dbReference type="Rhea" id="RHEA:12440"/>
        <dbReference type="ChEBI" id="CHEBI:15377"/>
        <dbReference type="ChEBI" id="CHEBI:15378"/>
        <dbReference type="ChEBI" id="CHEBI:16810"/>
        <dbReference type="ChEBI" id="CHEBI:32551"/>
        <dbReference type="ChEBI" id="CHEBI:57540"/>
        <dbReference type="ChEBI" id="CHEBI:57945"/>
        <dbReference type="ChEBI" id="CHEBI:57951"/>
        <dbReference type="EC" id="1.5.1.7"/>
    </reaction>
</comment>